<evidence type="ECO:0000256" key="3">
    <source>
        <dbReference type="SAM" id="SignalP"/>
    </source>
</evidence>
<keyword evidence="5" id="KW-1185">Reference proteome</keyword>
<dbReference type="Pfam" id="PF00094">
    <property type="entry name" value="VWD"/>
    <property type="match status" value="1"/>
</dbReference>
<feature type="domain" description="VWFD" evidence="4">
    <location>
        <begin position="148"/>
        <end position="327"/>
    </location>
</feature>
<dbReference type="InterPro" id="IPR001846">
    <property type="entry name" value="VWF_type-D"/>
</dbReference>
<dbReference type="InterPro" id="IPR050780">
    <property type="entry name" value="Mucin_vWF_Thrombospondin_sf"/>
</dbReference>
<dbReference type="GeneID" id="102801982"/>
<keyword evidence="3" id="KW-0732">Signal</keyword>
<dbReference type="Proteomes" id="UP000694865">
    <property type="component" value="Unplaced"/>
</dbReference>
<dbReference type="PANTHER" id="PTHR11339">
    <property type="entry name" value="EXTRACELLULAR MATRIX GLYCOPROTEIN RELATED"/>
    <property type="match status" value="1"/>
</dbReference>
<keyword evidence="1" id="KW-1015">Disulfide bond</keyword>
<sequence length="341" mass="37866">MKLLIPLCIVSIIATCIHADSMMVNVPEMFMHSTKEEKSERTTNPNTASLINVVLDSCYDVKYYAMDTLGKYLYGSMNITVHVNGSEIAPIIDLLPIYDPMMGGNYFYAVFGNYSECTWINLTVEAVCSDQFTTEFFTAYVQTTCPCVCCDECCDPHLLTHDGKRLNYQGKCGEVLTTNDCVNEGPGTFTICGLNSGGMEDEEIRHVIGTYIVSGSNEILVGGPLTQLNGKDISRYAFTVTPDKSIVMFMFMGKYLIYHLVENWYVLFSPHNVEVELHSKAHLRGHVCGMLGNADGDSTNDMQLPNGTITTDHNVLGAAWQCPNGCEARAKIPQHARNHHY</sequence>
<reference evidence="6" key="1">
    <citation type="submission" date="2025-08" db="UniProtKB">
        <authorList>
            <consortium name="RefSeq"/>
        </authorList>
    </citation>
    <scope>IDENTIFICATION</scope>
    <source>
        <tissue evidence="6">Testes</tissue>
    </source>
</reference>
<dbReference type="SMART" id="SM00216">
    <property type="entry name" value="VWD"/>
    <property type="match status" value="1"/>
</dbReference>
<dbReference type="PANTHER" id="PTHR11339:SF373">
    <property type="entry name" value="VWFD DOMAIN-CONTAINING PROTEIN"/>
    <property type="match status" value="1"/>
</dbReference>
<feature type="signal peptide" evidence="3">
    <location>
        <begin position="1"/>
        <end position="19"/>
    </location>
</feature>
<protein>
    <submittedName>
        <fullName evidence="6">SCO-spondin-like</fullName>
    </submittedName>
</protein>
<evidence type="ECO:0000313" key="5">
    <source>
        <dbReference type="Proteomes" id="UP000694865"/>
    </source>
</evidence>
<feature type="chain" id="PRO_5045861498" evidence="3">
    <location>
        <begin position="20"/>
        <end position="341"/>
    </location>
</feature>
<dbReference type="RefSeq" id="XP_006818925.1">
    <property type="nucleotide sequence ID" value="XM_006818862.1"/>
</dbReference>
<evidence type="ECO:0000259" key="4">
    <source>
        <dbReference type="PROSITE" id="PS51233"/>
    </source>
</evidence>
<organism evidence="5 6">
    <name type="scientific">Saccoglossus kowalevskii</name>
    <name type="common">Acorn worm</name>
    <dbReference type="NCBI Taxonomy" id="10224"/>
    <lineage>
        <taxon>Eukaryota</taxon>
        <taxon>Metazoa</taxon>
        <taxon>Hemichordata</taxon>
        <taxon>Enteropneusta</taxon>
        <taxon>Harrimaniidae</taxon>
        <taxon>Saccoglossus</taxon>
    </lineage>
</organism>
<evidence type="ECO:0000313" key="6">
    <source>
        <dbReference type="RefSeq" id="XP_006818925.1"/>
    </source>
</evidence>
<dbReference type="PROSITE" id="PS51233">
    <property type="entry name" value="VWFD"/>
    <property type="match status" value="1"/>
</dbReference>
<keyword evidence="2" id="KW-0325">Glycoprotein</keyword>
<gene>
    <name evidence="6" type="primary">LOC102801982</name>
</gene>
<evidence type="ECO:0000256" key="1">
    <source>
        <dbReference type="ARBA" id="ARBA00023157"/>
    </source>
</evidence>
<proteinExistence type="predicted"/>
<name>A0ABM0MFY4_SACKO</name>
<evidence type="ECO:0000256" key="2">
    <source>
        <dbReference type="ARBA" id="ARBA00023180"/>
    </source>
</evidence>
<accession>A0ABM0MFY4</accession>